<keyword evidence="4 7" id="KW-0808">Transferase</keyword>
<evidence type="ECO:0000256" key="3">
    <source>
        <dbReference type="ARBA" id="ARBA00022676"/>
    </source>
</evidence>
<dbReference type="GO" id="GO:0005886">
    <property type="term" value="C:plasma membrane"/>
    <property type="evidence" value="ECO:0007669"/>
    <property type="project" value="UniProtKB-SubCell"/>
</dbReference>
<keyword evidence="5" id="KW-0472">Membrane</keyword>
<evidence type="ECO:0000256" key="1">
    <source>
        <dbReference type="ARBA" id="ARBA00004236"/>
    </source>
</evidence>
<dbReference type="PANTHER" id="PTHR43646">
    <property type="entry name" value="GLYCOSYLTRANSFERASE"/>
    <property type="match status" value="1"/>
</dbReference>
<dbReference type="InterPro" id="IPR029044">
    <property type="entry name" value="Nucleotide-diphossugar_trans"/>
</dbReference>
<dbReference type="PANTHER" id="PTHR43646:SF2">
    <property type="entry name" value="GLYCOSYLTRANSFERASE 2-LIKE DOMAIN-CONTAINING PROTEIN"/>
    <property type="match status" value="1"/>
</dbReference>
<dbReference type="EMBL" id="VHSG01000033">
    <property type="protein sequence ID" value="TQV67791.1"/>
    <property type="molecule type" value="Genomic_DNA"/>
</dbReference>
<evidence type="ECO:0000259" key="6">
    <source>
        <dbReference type="Pfam" id="PF00535"/>
    </source>
</evidence>
<accession>A0A545SS43</accession>
<organism evidence="7 8">
    <name type="scientific">Exilibacterium tricleocarpae</name>
    <dbReference type="NCBI Taxonomy" id="2591008"/>
    <lineage>
        <taxon>Bacteria</taxon>
        <taxon>Pseudomonadati</taxon>
        <taxon>Pseudomonadota</taxon>
        <taxon>Gammaproteobacteria</taxon>
        <taxon>Cellvibrionales</taxon>
        <taxon>Cellvibrionaceae</taxon>
        <taxon>Exilibacterium</taxon>
    </lineage>
</organism>
<keyword evidence="2" id="KW-1003">Cell membrane</keyword>
<evidence type="ECO:0000313" key="8">
    <source>
        <dbReference type="Proteomes" id="UP000319732"/>
    </source>
</evidence>
<keyword evidence="8" id="KW-1185">Reference proteome</keyword>
<sequence>MISIIIPTLDEEQALPATLAALRSQHGINEVIVCDGGSTDATLAIAADYRRRLPELRVISAPRGRGSQMNAAAKVARGEWLLFLHADTLLPHQGLEHLLQQADRHGFEAGCFTHRFSGRHWGLRLISWLHNCRFRKTRVIYGDQAMFVKASLFQLLGGFAEQQMEDVLFGEKLAQVCEPFMLPDKIVTDSRKFLQLGVWRALFYVIGIQLAHEHRKPIPHQRFFGDYR</sequence>
<name>A0A545SS43_9GAMM</name>
<reference evidence="7 8" key="1">
    <citation type="submission" date="2019-06" db="EMBL/GenBank/DDBJ databases">
        <title>Whole genome sequence for Cellvibrionaceae sp. R142.</title>
        <authorList>
            <person name="Wang G."/>
        </authorList>
    </citation>
    <scope>NUCLEOTIDE SEQUENCE [LARGE SCALE GENOMIC DNA]</scope>
    <source>
        <strain evidence="7 8">R142</strain>
    </source>
</reference>
<feature type="domain" description="Glycosyltransferase 2-like" evidence="6">
    <location>
        <begin position="3"/>
        <end position="141"/>
    </location>
</feature>
<dbReference type="InterPro" id="IPR001173">
    <property type="entry name" value="Glyco_trans_2-like"/>
</dbReference>
<dbReference type="RefSeq" id="WP_142929689.1">
    <property type="nucleotide sequence ID" value="NZ_ML660109.1"/>
</dbReference>
<dbReference type="CDD" id="cd02522">
    <property type="entry name" value="GT_2_like_a"/>
    <property type="match status" value="1"/>
</dbReference>
<comment type="subcellular location">
    <subcellularLocation>
        <location evidence="1">Cell membrane</location>
    </subcellularLocation>
</comment>
<keyword evidence="3" id="KW-0328">Glycosyltransferase</keyword>
<proteinExistence type="predicted"/>
<evidence type="ECO:0000256" key="4">
    <source>
        <dbReference type="ARBA" id="ARBA00022679"/>
    </source>
</evidence>
<evidence type="ECO:0000256" key="5">
    <source>
        <dbReference type="ARBA" id="ARBA00023136"/>
    </source>
</evidence>
<dbReference type="Pfam" id="PF00535">
    <property type="entry name" value="Glycos_transf_2"/>
    <property type="match status" value="1"/>
</dbReference>
<dbReference type="AlphaFoldDB" id="A0A545SS43"/>
<gene>
    <name evidence="7" type="ORF">FKG94_25005</name>
</gene>
<dbReference type="OrthoDB" id="5291101at2"/>
<dbReference type="SUPFAM" id="SSF53448">
    <property type="entry name" value="Nucleotide-diphospho-sugar transferases"/>
    <property type="match status" value="1"/>
</dbReference>
<evidence type="ECO:0000256" key="2">
    <source>
        <dbReference type="ARBA" id="ARBA00022475"/>
    </source>
</evidence>
<dbReference type="Gene3D" id="3.90.550.10">
    <property type="entry name" value="Spore Coat Polysaccharide Biosynthesis Protein SpsA, Chain A"/>
    <property type="match status" value="1"/>
</dbReference>
<evidence type="ECO:0000313" key="7">
    <source>
        <dbReference type="EMBL" id="TQV67791.1"/>
    </source>
</evidence>
<protein>
    <submittedName>
        <fullName evidence="7">Glycosyltransferase</fullName>
    </submittedName>
</protein>
<dbReference type="InterPro" id="IPR026461">
    <property type="entry name" value="Trfase_2_rSAM/seldom_assoc"/>
</dbReference>
<comment type="caution">
    <text evidence="7">The sequence shown here is derived from an EMBL/GenBank/DDBJ whole genome shotgun (WGS) entry which is preliminary data.</text>
</comment>
<dbReference type="GO" id="GO:0016757">
    <property type="term" value="F:glycosyltransferase activity"/>
    <property type="evidence" value="ECO:0007669"/>
    <property type="project" value="UniProtKB-KW"/>
</dbReference>
<dbReference type="Proteomes" id="UP000319732">
    <property type="component" value="Unassembled WGS sequence"/>
</dbReference>
<dbReference type="NCBIfam" id="TIGR04283">
    <property type="entry name" value="glyco_like_mftF"/>
    <property type="match status" value="1"/>
</dbReference>